<keyword evidence="1 4" id="KW-0732">Signal</keyword>
<evidence type="ECO:0000313" key="8">
    <source>
        <dbReference type="EMBL" id="RIA55383.1"/>
    </source>
</evidence>
<feature type="coiled-coil region" evidence="2">
    <location>
        <begin position="306"/>
        <end position="364"/>
    </location>
</feature>
<proteinExistence type="predicted"/>
<feature type="coiled-coil region" evidence="2">
    <location>
        <begin position="235"/>
        <end position="269"/>
    </location>
</feature>
<name>A0A397Q380_9HYPH</name>
<dbReference type="Proteomes" id="UP000266273">
    <property type="component" value="Unassembled WGS sequence"/>
</dbReference>
<gene>
    <name evidence="8" type="ORF">BXY53_0446</name>
</gene>
<dbReference type="Gene3D" id="3.30.1950.10">
    <property type="entry name" value="wza like domain"/>
    <property type="match status" value="1"/>
</dbReference>
<accession>A0A397Q380</accession>
<feature type="region of interest" description="Disordered" evidence="3">
    <location>
        <begin position="433"/>
        <end position="459"/>
    </location>
</feature>
<evidence type="ECO:0000259" key="5">
    <source>
        <dbReference type="Pfam" id="PF02563"/>
    </source>
</evidence>
<dbReference type="InterPro" id="IPR058781">
    <property type="entry name" value="HH_AprE-like"/>
</dbReference>
<organism evidence="8 9">
    <name type="scientific">Dichotomicrobium thermohalophilum</name>
    <dbReference type="NCBI Taxonomy" id="933063"/>
    <lineage>
        <taxon>Bacteria</taxon>
        <taxon>Pseudomonadati</taxon>
        <taxon>Pseudomonadota</taxon>
        <taxon>Alphaproteobacteria</taxon>
        <taxon>Hyphomicrobiales</taxon>
        <taxon>Hyphomicrobiaceae</taxon>
        <taxon>Dichotomicrobium</taxon>
    </lineage>
</organism>
<keyword evidence="9" id="KW-1185">Reference proteome</keyword>
<feature type="chain" id="PRO_5017443866" evidence="4">
    <location>
        <begin position="23"/>
        <end position="459"/>
    </location>
</feature>
<feature type="domain" description="AprE-like long alpha-helical hairpin" evidence="7">
    <location>
        <begin position="170"/>
        <end position="362"/>
    </location>
</feature>
<sequence length="459" mass="50283">MNLSRITARTVAIALGALLSVAAPATLAGAEYRTGPGDVIEINVFSMPDLERRVRIETDGTIAIPIAGTLSVAGLTVAELRRRIQSALSGQVVTFTATGGRERAAAIGVDDVIVSIASYRPIYVKGDVTQPGEYSYRGPMSIREAIALAGGYISLRNDTNVSVAFSALDASAEREAHWQTIARQRARIWRIKAELGKASPKPAAAKSAIPSELPLQPAIRDRIAAQAVTQLENRNARFERERTAIKNFIEQLDEEIAIVEQQVAVEEKSYEADSTDLESLRNLRSEGIVTSKRLSDARRATLFSSTRLLQAQARLSEAKRQRAERQLQLHKLEADRKSDLYDELEQAMAEEAAARIEARAATRKLRLARSVPPQRSFGPSSNGRDGTGPKLIVHRRMPDGIQRYVENEDFEVLPGDVIEVRLGDPGPMGIGVLRTGEHSRDDDSVADLGLTHLQREDAR</sequence>
<evidence type="ECO:0000256" key="2">
    <source>
        <dbReference type="SAM" id="Coils"/>
    </source>
</evidence>
<dbReference type="InterPro" id="IPR003715">
    <property type="entry name" value="Poly_export_N"/>
</dbReference>
<dbReference type="PANTHER" id="PTHR33619">
    <property type="entry name" value="POLYSACCHARIDE EXPORT PROTEIN GFCE-RELATED"/>
    <property type="match status" value="1"/>
</dbReference>
<evidence type="ECO:0000259" key="6">
    <source>
        <dbReference type="Pfam" id="PF10531"/>
    </source>
</evidence>
<feature type="signal peptide" evidence="4">
    <location>
        <begin position="1"/>
        <end position="22"/>
    </location>
</feature>
<evidence type="ECO:0000256" key="1">
    <source>
        <dbReference type="ARBA" id="ARBA00022729"/>
    </source>
</evidence>
<evidence type="ECO:0000313" key="9">
    <source>
        <dbReference type="Proteomes" id="UP000266273"/>
    </source>
</evidence>
<feature type="domain" description="Soluble ligand binding" evidence="6">
    <location>
        <begin position="122"/>
        <end position="164"/>
    </location>
</feature>
<dbReference type="Pfam" id="PF25994">
    <property type="entry name" value="HH_AprE"/>
    <property type="match status" value="1"/>
</dbReference>
<keyword evidence="2" id="KW-0175">Coiled coil</keyword>
<dbReference type="PANTHER" id="PTHR33619:SF3">
    <property type="entry name" value="POLYSACCHARIDE EXPORT PROTEIN GFCE-RELATED"/>
    <property type="match status" value="1"/>
</dbReference>
<reference evidence="8 9" key="1">
    <citation type="submission" date="2018-08" db="EMBL/GenBank/DDBJ databases">
        <title>Genomic Encyclopedia of Archaeal and Bacterial Type Strains, Phase II (KMG-II): from individual species to whole genera.</title>
        <authorList>
            <person name="Goeker M."/>
        </authorList>
    </citation>
    <scope>NUCLEOTIDE SEQUENCE [LARGE SCALE GENOMIC DNA]</scope>
    <source>
        <strain evidence="8 9">DSM 5002</strain>
    </source>
</reference>
<evidence type="ECO:0000259" key="7">
    <source>
        <dbReference type="Pfam" id="PF25994"/>
    </source>
</evidence>
<feature type="region of interest" description="Disordered" evidence="3">
    <location>
        <begin position="370"/>
        <end position="391"/>
    </location>
</feature>
<dbReference type="Pfam" id="PF02563">
    <property type="entry name" value="Poly_export"/>
    <property type="match status" value="1"/>
</dbReference>
<evidence type="ECO:0000256" key="3">
    <source>
        <dbReference type="SAM" id="MobiDB-lite"/>
    </source>
</evidence>
<dbReference type="Gene3D" id="3.10.560.10">
    <property type="entry name" value="Outer membrane lipoprotein wza domain like"/>
    <property type="match status" value="1"/>
</dbReference>
<dbReference type="Pfam" id="PF10531">
    <property type="entry name" value="SLBB"/>
    <property type="match status" value="1"/>
</dbReference>
<dbReference type="InterPro" id="IPR049712">
    <property type="entry name" value="Poly_export"/>
</dbReference>
<dbReference type="EMBL" id="QXDF01000001">
    <property type="protein sequence ID" value="RIA55383.1"/>
    <property type="molecule type" value="Genomic_DNA"/>
</dbReference>
<dbReference type="GO" id="GO:0015159">
    <property type="term" value="F:polysaccharide transmembrane transporter activity"/>
    <property type="evidence" value="ECO:0007669"/>
    <property type="project" value="InterPro"/>
</dbReference>
<comment type="caution">
    <text evidence="8">The sequence shown here is derived from an EMBL/GenBank/DDBJ whole genome shotgun (WGS) entry which is preliminary data.</text>
</comment>
<evidence type="ECO:0000256" key="4">
    <source>
        <dbReference type="SAM" id="SignalP"/>
    </source>
</evidence>
<dbReference type="InterPro" id="IPR019554">
    <property type="entry name" value="Soluble_ligand-bd"/>
</dbReference>
<feature type="domain" description="Polysaccharide export protein N-terminal" evidence="5">
    <location>
        <begin position="29"/>
        <end position="91"/>
    </location>
</feature>
<dbReference type="AlphaFoldDB" id="A0A397Q380"/>
<protein>
    <submittedName>
        <fullName evidence="8">Polysaccharide export outer membrane protein</fullName>
    </submittedName>
</protein>